<dbReference type="InterPro" id="IPR050904">
    <property type="entry name" value="Adhesion/Biosynth-related"/>
</dbReference>
<evidence type="ECO:0000259" key="2">
    <source>
        <dbReference type="PROSITE" id="PS50213"/>
    </source>
</evidence>
<name>A0AAE0HIE8_9PEZI</name>
<protein>
    <submittedName>
        <fullName evidence="3">FAS1 domain-containing protein</fullName>
    </submittedName>
</protein>
<dbReference type="Proteomes" id="UP001278766">
    <property type="component" value="Unassembled WGS sequence"/>
</dbReference>
<dbReference type="InterPro" id="IPR036378">
    <property type="entry name" value="FAS1_dom_sf"/>
</dbReference>
<dbReference type="AlphaFoldDB" id="A0AAE0HIE8"/>
<feature type="domain" description="FAS1" evidence="2">
    <location>
        <begin position="18"/>
        <end position="164"/>
    </location>
</feature>
<dbReference type="PANTHER" id="PTHR10900">
    <property type="entry name" value="PERIOSTIN-RELATED"/>
    <property type="match status" value="1"/>
</dbReference>
<accession>A0AAE0HIE8</accession>
<feature type="signal peptide" evidence="1">
    <location>
        <begin position="1"/>
        <end position="18"/>
    </location>
</feature>
<sequence length="382" mass="40481">MFFLWFFFMLAAAAVARAQTLEEVLTAHSDTLSMMLMWLASQEFIFECLSEAKGITLLAPSNTALARLFGTSLPARLASDMNLLTAFVNYHILDGVYHMADFVSARTTSAPTFLSIPAYSNMSEVQVIQERSENGTLTFFTGGGAQSIDLDFTGGTLHVIDSVLMVPGRVTDTLVVAGYTAAVGALRLANIDGPLDALSNMTVFVPNNEAFIAIGSAISYMTIEQLTIVLNYHFVRGRVLRSQLITTGTQRSAQGAVLNFRVENGALFVNSARVIATDLLVKNGVVHILDGVLNPANATATPDPNAATQAPAFNGLTTTTCGVSFTAPVVPTTTVSTNAVPTATASSPTTPTPTLVRGDAAQARRALGVTVVCGLAQYDHYV</sequence>
<dbReference type="GeneID" id="87844311"/>
<dbReference type="GO" id="GO:0016236">
    <property type="term" value="P:macroautophagy"/>
    <property type="evidence" value="ECO:0007669"/>
    <property type="project" value="TreeGrafter"/>
</dbReference>
<gene>
    <name evidence="3" type="ORF">B0H64DRAFT_456970</name>
</gene>
<dbReference type="PROSITE" id="PS50213">
    <property type="entry name" value="FAS1"/>
    <property type="match status" value="2"/>
</dbReference>
<dbReference type="Gene3D" id="2.30.180.10">
    <property type="entry name" value="FAS1 domain"/>
    <property type="match status" value="2"/>
</dbReference>
<dbReference type="EMBL" id="JAUEPN010000003">
    <property type="protein sequence ID" value="KAK3297100.1"/>
    <property type="molecule type" value="Genomic_DNA"/>
</dbReference>
<dbReference type="SUPFAM" id="SSF82153">
    <property type="entry name" value="FAS1 domain"/>
    <property type="match status" value="2"/>
</dbReference>
<evidence type="ECO:0000313" key="3">
    <source>
        <dbReference type="EMBL" id="KAK3297100.1"/>
    </source>
</evidence>
<keyword evidence="4" id="KW-1185">Reference proteome</keyword>
<dbReference type="Pfam" id="PF02469">
    <property type="entry name" value="Fasciclin"/>
    <property type="match status" value="2"/>
</dbReference>
<feature type="domain" description="FAS1" evidence="2">
    <location>
        <begin position="167"/>
        <end position="293"/>
    </location>
</feature>
<reference evidence="3" key="1">
    <citation type="journal article" date="2023" name="Mol. Phylogenet. Evol.">
        <title>Genome-scale phylogeny and comparative genomics of the fungal order Sordariales.</title>
        <authorList>
            <person name="Hensen N."/>
            <person name="Bonometti L."/>
            <person name="Westerberg I."/>
            <person name="Brannstrom I.O."/>
            <person name="Guillou S."/>
            <person name="Cros-Aarteil S."/>
            <person name="Calhoun S."/>
            <person name="Haridas S."/>
            <person name="Kuo A."/>
            <person name="Mondo S."/>
            <person name="Pangilinan J."/>
            <person name="Riley R."/>
            <person name="LaButti K."/>
            <person name="Andreopoulos B."/>
            <person name="Lipzen A."/>
            <person name="Chen C."/>
            <person name="Yan M."/>
            <person name="Daum C."/>
            <person name="Ng V."/>
            <person name="Clum A."/>
            <person name="Steindorff A."/>
            <person name="Ohm R.A."/>
            <person name="Martin F."/>
            <person name="Silar P."/>
            <person name="Natvig D.O."/>
            <person name="Lalanne C."/>
            <person name="Gautier V."/>
            <person name="Ament-Velasquez S.L."/>
            <person name="Kruys A."/>
            <person name="Hutchinson M.I."/>
            <person name="Powell A.J."/>
            <person name="Barry K."/>
            <person name="Miller A.N."/>
            <person name="Grigoriev I.V."/>
            <person name="Debuchy R."/>
            <person name="Gladieux P."/>
            <person name="Hiltunen Thoren M."/>
            <person name="Johannesson H."/>
        </authorList>
    </citation>
    <scope>NUCLEOTIDE SEQUENCE</scope>
    <source>
        <strain evidence="3">CBS 168.71</strain>
    </source>
</reference>
<proteinExistence type="predicted"/>
<reference evidence="3" key="2">
    <citation type="submission" date="2023-06" db="EMBL/GenBank/DDBJ databases">
        <authorList>
            <consortium name="Lawrence Berkeley National Laboratory"/>
            <person name="Haridas S."/>
            <person name="Hensen N."/>
            <person name="Bonometti L."/>
            <person name="Westerberg I."/>
            <person name="Brannstrom I.O."/>
            <person name="Guillou S."/>
            <person name="Cros-Aarteil S."/>
            <person name="Calhoun S."/>
            <person name="Kuo A."/>
            <person name="Mondo S."/>
            <person name="Pangilinan J."/>
            <person name="Riley R."/>
            <person name="Labutti K."/>
            <person name="Andreopoulos B."/>
            <person name="Lipzen A."/>
            <person name="Chen C."/>
            <person name="Yanf M."/>
            <person name="Daum C."/>
            <person name="Ng V."/>
            <person name="Clum A."/>
            <person name="Steindorff A."/>
            <person name="Ohm R."/>
            <person name="Martin F."/>
            <person name="Silar P."/>
            <person name="Natvig D."/>
            <person name="Lalanne C."/>
            <person name="Gautier V."/>
            <person name="Ament-Velasquez S.L."/>
            <person name="Kruys A."/>
            <person name="Hutchinson M.I."/>
            <person name="Powell A.J."/>
            <person name="Barry K."/>
            <person name="Miller A.N."/>
            <person name="Grigoriev I.V."/>
            <person name="Debuchy R."/>
            <person name="Gladieux P."/>
            <person name="Thoren M.H."/>
            <person name="Johannesson H."/>
        </authorList>
    </citation>
    <scope>NUCLEOTIDE SEQUENCE</scope>
    <source>
        <strain evidence="3">CBS 168.71</strain>
    </source>
</reference>
<dbReference type="RefSeq" id="XP_062660614.1">
    <property type="nucleotide sequence ID" value="XM_062807363.1"/>
</dbReference>
<feature type="chain" id="PRO_5041927317" evidence="1">
    <location>
        <begin position="19"/>
        <end position="382"/>
    </location>
</feature>
<dbReference type="SMART" id="SM00554">
    <property type="entry name" value="FAS1"/>
    <property type="match status" value="2"/>
</dbReference>
<dbReference type="InterPro" id="IPR000782">
    <property type="entry name" value="FAS1_domain"/>
</dbReference>
<keyword evidence="1" id="KW-0732">Signal</keyword>
<dbReference type="PANTHER" id="PTHR10900:SF77">
    <property type="entry name" value="FI19380P1"/>
    <property type="match status" value="1"/>
</dbReference>
<comment type="caution">
    <text evidence="3">The sequence shown here is derived from an EMBL/GenBank/DDBJ whole genome shotgun (WGS) entry which is preliminary data.</text>
</comment>
<dbReference type="GO" id="GO:0000329">
    <property type="term" value="C:fungal-type vacuole membrane"/>
    <property type="evidence" value="ECO:0007669"/>
    <property type="project" value="TreeGrafter"/>
</dbReference>
<organism evidence="3 4">
    <name type="scientific">Chaetomium fimeti</name>
    <dbReference type="NCBI Taxonomy" id="1854472"/>
    <lineage>
        <taxon>Eukaryota</taxon>
        <taxon>Fungi</taxon>
        <taxon>Dikarya</taxon>
        <taxon>Ascomycota</taxon>
        <taxon>Pezizomycotina</taxon>
        <taxon>Sordariomycetes</taxon>
        <taxon>Sordariomycetidae</taxon>
        <taxon>Sordariales</taxon>
        <taxon>Chaetomiaceae</taxon>
        <taxon>Chaetomium</taxon>
    </lineage>
</organism>
<evidence type="ECO:0000313" key="4">
    <source>
        <dbReference type="Proteomes" id="UP001278766"/>
    </source>
</evidence>
<evidence type="ECO:0000256" key="1">
    <source>
        <dbReference type="SAM" id="SignalP"/>
    </source>
</evidence>